<dbReference type="AlphaFoldDB" id="A0A1S6HRL4"/>
<evidence type="ECO:0000313" key="2">
    <source>
        <dbReference type="EMBL" id="AQS38159.1"/>
    </source>
</evidence>
<accession>A0A1S6HRL4</accession>
<reference evidence="2 3" key="1">
    <citation type="submission" date="2016-03" db="EMBL/GenBank/DDBJ databases">
        <title>Complete genome sequence of Shewanella psychrophila WP2, a deep sea bacterium isolated from west Pacific sediment.</title>
        <authorList>
            <person name="Xu G."/>
            <person name="Jian H."/>
        </authorList>
    </citation>
    <scope>NUCLEOTIDE SEQUENCE [LARGE SCALE GENOMIC DNA]</scope>
    <source>
        <strain evidence="2 3">WP2</strain>
    </source>
</reference>
<dbReference type="STRING" id="225848.Sps_03012"/>
<evidence type="ECO:0000313" key="3">
    <source>
        <dbReference type="Proteomes" id="UP000189545"/>
    </source>
</evidence>
<dbReference type="Proteomes" id="UP000189545">
    <property type="component" value="Chromosome"/>
</dbReference>
<dbReference type="OrthoDB" id="6401111at2"/>
<feature type="signal peptide" evidence="1">
    <location>
        <begin position="1"/>
        <end position="19"/>
    </location>
</feature>
<keyword evidence="3" id="KW-1185">Reference proteome</keyword>
<keyword evidence="1" id="KW-0732">Signal</keyword>
<sequence>MKKVIFLIISISVSFTALASEIVDTTITRLMMDNTYGQKVFIQTEGVAARDSEHCHSTSVWDYVLPTESEFGKQVYAQLLTAYAAKKTLRLVGSDVCIVNGNIEGLKRLEVY</sequence>
<dbReference type="RefSeq" id="WP_077753241.1">
    <property type="nucleotide sequence ID" value="NZ_CP014782.1"/>
</dbReference>
<dbReference type="EMBL" id="CP014782">
    <property type="protein sequence ID" value="AQS38159.1"/>
    <property type="molecule type" value="Genomic_DNA"/>
</dbReference>
<evidence type="ECO:0000256" key="1">
    <source>
        <dbReference type="SAM" id="SignalP"/>
    </source>
</evidence>
<feature type="chain" id="PRO_5013068733" evidence="1">
    <location>
        <begin position="20"/>
        <end position="112"/>
    </location>
</feature>
<gene>
    <name evidence="2" type="ORF">Sps_03012</name>
</gene>
<organism evidence="2 3">
    <name type="scientific">Shewanella psychrophila</name>
    <dbReference type="NCBI Taxonomy" id="225848"/>
    <lineage>
        <taxon>Bacteria</taxon>
        <taxon>Pseudomonadati</taxon>
        <taxon>Pseudomonadota</taxon>
        <taxon>Gammaproteobacteria</taxon>
        <taxon>Alteromonadales</taxon>
        <taxon>Shewanellaceae</taxon>
        <taxon>Shewanella</taxon>
    </lineage>
</organism>
<protein>
    <submittedName>
        <fullName evidence="2">Uncharacterized protein</fullName>
    </submittedName>
</protein>
<name>A0A1S6HRL4_9GAMM</name>
<proteinExistence type="predicted"/>
<dbReference type="KEGG" id="spsw:Sps_03012"/>